<comment type="caution">
    <text evidence="9">The sequence shown here is derived from an EMBL/GenBank/DDBJ whole genome shotgun (WGS) entry which is preliminary data.</text>
</comment>
<dbReference type="InterPro" id="IPR011047">
    <property type="entry name" value="Quinoprotein_ADH-like_sf"/>
</dbReference>
<feature type="compositionally biased region" description="Low complexity" evidence="7">
    <location>
        <begin position="1229"/>
        <end position="1334"/>
    </location>
</feature>
<name>A0AAD6ITX6_DREDA</name>
<evidence type="ECO:0000256" key="7">
    <source>
        <dbReference type="SAM" id="MobiDB-lite"/>
    </source>
</evidence>
<feature type="domain" description="WSC" evidence="8">
    <location>
        <begin position="1442"/>
        <end position="1534"/>
    </location>
</feature>
<evidence type="ECO:0000256" key="1">
    <source>
        <dbReference type="ARBA" id="ARBA00004167"/>
    </source>
</evidence>
<comment type="subcellular location">
    <subcellularLocation>
        <location evidence="1">Membrane</location>
        <topology evidence="1">Single-pass membrane protein</topology>
    </subcellularLocation>
</comment>
<dbReference type="PANTHER" id="PTHR24269">
    <property type="entry name" value="KREMEN PROTEIN"/>
    <property type="match status" value="1"/>
</dbReference>
<evidence type="ECO:0000256" key="4">
    <source>
        <dbReference type="ARBA" id="ARBA00022989"/>
    </source>
</evidence>
<feature type="domain" description="WSC" evidence="8">
    <location>
        <begin position="1130"/>
        <end position="1222"/>
    </location>
</feature>
<dbReference type="InterPro" id="IPR013783">
    <property type="entry name" value="Ig-like_fold"/>
</dbReference>
<protein>
    <recommendedName>
        <fullName evidence="8">WSC domain-containing protein</fullName>
    </recommendedName>
</protein>
<keyword evidence="10" id="KW-1185">Reference proteome</keyword>
<dbReference type="NCBIfam" id="NF012200">
    <property type="entry name" value="choice_anch_D"/>
    <property type="match status" value="2"/>
</dbReference>
<evidence type="ECO:0000313" key="9">
    <source>
        <dbReference type="EMBL" id="KAJ6258332.1"/>
    </source>
</evidence>
<sequence length="1534" mass="162832">MDPAVVASNSFRQLWRATLTGNYRNNKEQIFAQPLVYTPKAGTGKTQYVYISTTQNKVYKIDAKTGAIVAERTLAVPFLTADLDGCVDINPLVGNTATGVIDPDTDTWYLTLKTYRDQSDQEKGRLNGRYWIYAIDVNTLADKPNFPVPLEDLPARNNPKRLFKGGNQHQRPALLRHGQFIYAGFASHCVKFNFSGWLVGWDKSSGRVVESYAMQGGPESIDVRGGGIWMSGGGISSDDRGSMWFATGNGYASQLKGSPVPGRQPPSALEEAAVHASIQGDGSVRIVDFFMPYEKEILDGADQDLATSPLNLTPFSCPNAQRIGIITGKNSKTYFLNMDNLGGYCMSSTKQDAILGVYQNENSVYAGAGIYPISQTSGYVYINIIKYPTRVFQFSCDGSGNPKFVPVATSPDKNADVLGVGHGTTTSFPGKANSGLLWISDTQAIPDGGSLQLVKTFTITGVTKFQKPSFGDGIAYIGTTQGYLYAIGSPVNPPMECSSYDFGNVNVGQESAVKEISCRAKVALKVTGVVPPPKNFGLNTVPTLPANVAAGSNFTFTAHFAPSTVGPLAADVFLNITSTADYSDQAGISLAGTGRSSTPVLAIRPEKITFSNYITGSSAEGADQNFILANDGDTALTISSYQFSTTSADGPWVQPTIQGNNRVVGPFTIYNLPTSITPNSQLDIRVNFKPTTSGSYAVYLRVNSNSSGSSKTATILGTAANSPKAVVEFEKPGGGWVTYSPGVPFSFGSVLQQNTLNLKLRVTNNGGANAAPLSVTVSKPPVGGGPDGVVGAVNGVDLGEGTLIQAGQSATAVLYCSVPRTQVNTDPYISTATWTMNLNDPAFGKQDMQFICNAISQQFGPMKNATTGLYRYVGCFKEWNPGRQLSTLLYSDLNNTPERCIAACYSASSSWTFAGTQYERECWCGNAVPKQISLERDCNYKCTGSEAYTCGGNGFGGGGAFISLYARSDKFVWDGSAPPVVTTTAATTGPAPTGTANPAVYKNYVHKGCWSEPSGPRAMTYLVAASDNMFVEMCIDAAIRGGYKYCGVEPESTQLTIEQCNYACAGNSQQKCGAGSKFNYYVLEPGSGSTTLTTSTSQTSRSSTTSQSATTSSSAPGGVSTPSNLATYNGFSYLSCWTDRTSDRALAGWGLDPGPEMTIEKCIDFCAPNKDYIGVEDGRECWCGNSLQSGVEAPDTECKTPCTGNANELCGGPSRLAIYKRGVNPASLTSSTTRSSSTTTASSTTTTRTSISTTTSSPTTTSTSTTRSSSSTTSSSVTSTTSTTRSTTTTTTTTPTTTSTTRTTTSSSTTPSTTTSRTTTSTTTSTSAALSSSTNEPWSFLGCYLDSSGSRTLPNKTRTNAGMTIEYCQDYCLTFNLPYAGVENGKECWCSDVITNNRQPGQSGCTTSCAGDPSQSCGGGSRIGIHQYNDWEPTTLPQEVQGWHYDGCWVEISGRAIKSYRYSDNTGMTVEDCVSTCQSRGNSIAALQYAKECYCGNDNFATTKVDDGQCNNNCVGDPTEFCGAASRLQVYLAP</sequence>
<evidence type="ECO:0000256" key="2">
    <source>
        <dbReference type="ARBA" id="ARBA00022692"/>
    </source>
</evidence>
<dbReference type="SMART" id="SM00321">
    <property type="entry name" value="WSC"/>
    <property type="match status" value="5"/>
</dbReference>
<keyword evidence="3" id="KW-0732">Signal</keyword>
<feature type="region of interest" description="Disordered" evidence="7">
    <location>
        <begin position="1090"/>
        <end position="1119"/>
    </location>
</feature>
<keyword evidence="6" id="KW-0325">Glycoprotein</keyword>
<dbReference type="SUPFAM" id="SSF50998">
    <property type="entry name" value="Quinoprotein alcohol dehydrogenase-like"/>
    <property type="match status" value="1"/>
</dbReference>
<accession>A0AAD6ITX6</accession>
<dbReference type="PROSITE" id="PS51212">
    <property type="entry name" value="WSC"/>
    <property type="match status" value="4"/>
</dbReference>
<keyword evidence="4" id="KW-1133">Transmembrane helix</keyword>
<dbReference type="InterPro" id="IPR051836">
    <property type="entry name" value="Kremen_rcpt"/>
</dbReference>
<gene>
    <name evidence="9" type="ORF">Dda_6372</name>
</gene>
<feature type="domain" description="WSC" evidence="8">
    <location>
        <begin position="869"/>
        <end position="964"/>
    </location>
</feature>
<dbReference type="GO" id="GO:0005886">
    <property type="term" value="C:plasma membrane"/>
    <property type="evidence" value="ECO:0007669"/>
    <property type="project" value="TreeGrafter"/>
</dbReference>
<dbReference type="Pfam" id="PF01822">
    <property type="entry name" value="WSC"/>
    <property type="match status" value="4"/>
</dbReference>
<dbReference type="PANTHER" id="PTHR24269:SF16">
    <property type="entry name" value="PROTEIN SLG1"/>
    <property type="match status" value="1"/>
</dbReference>
<evidence type="ECO:0000259" key="8">
    <source>
        <dbReference type="PROSITE" id="PS51212"/>
    </source>
</evidence>
<proteinExistence type="predicted"/>
<evidence type="ECO:0000256" key="3">
    <source>
        <dbReference type="ARBA" id="ARBA00022729"/>
    </source>
</evidence>
<keyword evidence="2" id="KW-0812">Transmembrane</keyword>
<dbReference type="Gene3D" id="2.60.40.10">
    <property type="entry name" value="Immunoglobulins"/>
    <property type="match status" value="1"/>
</dbReference>
<feature type="domain" description="WSC" evidence="8">
    <location>
        <begin position="1337"/>
        <end position="1429"/>
    </location>
</feature>
<dbReference type="Proteomes" id="UP001221413">
    <property type="component" value="Unassembled WGS sequence"/>
</dbReference>
<organism evidence="9 10">
    <name type="scientific">Drechslerella dactyloides</name>
    <name type="common">Nematode-trapping fungus</name>
    <name type="synonym">Arthrobotrys dactyloides</name>
    <dbReference type="NCBI Taxonomy" id="74499"/>
    <lineage>
        <taxon>Eukaryota</taxon>
        <taxon>Fungi</taxon>
        <taxon>Dikarya</taxon>
        <taxon>Ascomycota</taxon>
        <taxon>Pezizomycotina</taxon>
        <taxon>Orbiliomycetes</taxon>
        <taxon>Orbiliales</taxon>
        <taxon>Orbiliaceae</taxon>
        <taxon>Drechslerella</taxon>
    </lineage>
</organism>
<keyword evidence="5" id="KW-0472">Membrane</keyword>
<dbReference type="EMBL" id="JAQGDS010000008">
    <property type="protein sequence ID" value="KAJ6258332.1"/>
    <property type="molecule type" value="Genomic_DNA"/>
</dbReference>
<evidence type="ECO:0000256" key="6">
    <source>
        <dbReference type="ARBA" id="ARBA00023180"/>
    </source>
</evidence>
<dbReference type="InterPro" id="IPR002889">
    <property type="entry name" value="WSC_carb-bd"/>
</dbReference>
<evidence type="ECO:0000313" key="10">
    <source>
        <dbReference type="Proteomes" id="UP001221413"/>
    </source>
</evidence>
<evidence type="ECO:0000256" key="5">
    <source>
        <dbReference type="ARBA" id="ARBA00023136"/>
    </source>
</evidence>
<reference evidence="9" key="1">
    <citation type="submission" date="2023-01" db="EMBL/GenBank/DDBJ databases">
        <title>The chitinases involved in constricting ring structure development in the nematode-trapping fungus Drechslerella dactyloides.</title>
        <authorList>
            <person name="Wang R."/>
            <person name="Zhang L."/>
            <person name="Tang P."/>
            <person name="Li S."/>
            <person name="Liang L."/>
        </authorList>
    </citation>
    <scope>NUCLEOTIDE SEQUENCE</scope>
    <source>
        <strain evidence="9">YMF1.00031</strain>
    </source>
</reference>
<feature type="region of interest" description="Disordered" evidence="7">
    <location>
        <begin position="1226"/>
        <end position="1335"/>
    </location>
</feature>